<reference evidence="1 2" key="1">
    <citation type="journal article" date="2019" name="Sci. Rep.">
        <title>Colletotrichum shisoi sp. nov., an anthracnose pathogen of Perilla frutescens in Japan: molecular phylogenetic, morphological and genomic evidence.</title>
        <authorList>
            <person name="Gan P."/>
            <person name="Tsushima A."/>
            <person name="Hiroyama R."/>
            <person name="Narusaka M."/>
            <person name="Takano Y."/>
            <person name="Narusaka Y."/>
            <person name="Kawaradani M."/>
            <person name="Damm U."/>
            <person name="Shirasu K."/>
        </authorList>
    </citation>
    <scope>NUCLEOTIDE SEQUENCE [LARGE SCALE GENOMIC DNA]</scope>
    <source>
        <strain evidence="1 2">PG-2018a</strain>
    </source>
</reference>
<protein>
    <submittedName>
        <fullName evidence="1">Uncharacterized protein</fullName>
    </submittedName>
</protein>
<organism evidence="1 2">
    <name type="scientific">Colletotrichum shisoi</name>
    <dbReference type="NCBI Taxonomy" id="2078593"/>
    <lineage>
        <taxon>Eukaryota</taxon>
        <taxon>Fungi</taxon>
        <taxon>Dikarya</taxon>
        <taxon>Ascomycota</taxon>
        <taxon>Pezizomycotina</taxon>
        <taxon>Sordariomycetes</taxon>
        <taxon>Hypocreomycetidae</taxon>
        <taxon>Glomerellales</taxon>
        <taxon>Glomerellaceae</taxon>
        <taxon>Colletotrichum</taxon>
        <taxon>Colletotrichum destructivum species complex</taxon>
    </lineage>
</organism>
<name>A0A5Q4BJ53_9PEZI</name>
<sequence length="48" mass="5204">MPPFPASSKAVDDGPITPLILLRQSVSLKLLLLLVSLCPSTVAIRVWF</sequence>
<dbReference type="AlphaFoldDB" id="A0A5Q4BJ53"/>
<evidence type="ECO:0000313" key="1">
    <source>
        <dbReference type="EMBL" id="TQN66978.1"/>
    </source>
</evidence>
<accession>A0A5Q4BJ53</accession>
<dbReference type="Proteomes" id="UP000326340">
    <property type="component" value="Unassembled WGS sequence"/>
</dbReference>
<comment type="caution">
    <text evidence="1">The sequence shown here is derived from an EMBL/GenBank/DDBJ whole genome shotgun (WGS) entry which is preliminary data.</text>
</comment>
<keyword evidence="2" id="KW-1185">Reference proteome</keyword>
<proteinExistence type="predicted"/>
<evidence type="ECO:0000313" key="2">
    <source>
        <dbReference type="Proteomes" id="UP000326340"/>
    </source>
</evidence>
<gene>
    <name evidence="1" type="ORF">CSHISOI_08467</name>
</gene>
<dbReference type="EMBL" id="PUHP01001036">
    <property type="protein sequence ID" value="TQN66978.1"/>
    <property type="molecule type" value="Genomic_DNA"/>
</dbReference>